<proteinExistence type="predicted"/>
<dbReference type="Proteomes" id="UP000051888">
    <property type="component" value="Unassembled WGS sequence"/>
</dbReference>
<feature type="transmembrane region" description="Helical" evidence="1">
    <location>
        <begin position="350"/>
        <end position="368"/>
    </location>
</feature>
<dbReference type="PATRIC" id="fig|157838.3.peg.1261"/>
<accession>A0A0Q3WVQ1</accession>
<dbReference type="AlphaFoldDB" id="A0A0Q3WVQ1"/>
<feature type="transmembrane region" description="Helical" evidence="1">
    <location>
        <begin position="309"/>
        <end position="330"/>
    </location>
</feature>
<dbReference type="STRING" id="157838.AN964_05665"/>
<feature type="transmembrane region" description="Helical" evidence="1">
    <location>
        <begin position="99"/>
        <end position="120"/>
    </location>
</feature>
<sequence>MNVETAKYWMKEKKLLLIAAIILIVFLAPMFILGENSHIRVHDNMDSNIAWYKVMKESGELFGPINATIPQIINGLPRNAFGTEFSGIQWLYEMFPPMVAYGISQALIRIFAFIGMYLLLRRHFIKADDAYPIRVWVSLAFALTPVWPSGMLSTLGQPLALWAFLTIRERKGTWKEWLTLTLLPFYSSFVLGFFFFLVAMGLLWLRDLIVKRDWNFKFLGSIAFMTLLFLGIEYRLVYSLVFPTEPTSRDEFVSSTLGFWHCIRLTFKNYFLGHTHVMTLHTLVIVPLSFIVIWKLWKEKIFRTEKRYIQIFILNFVLSLWYAFWFYIGWEPLKERISLLNTFNFARFHFLRPLIIYMMFAVGSYILWKYGRNWREFVKVCLIMQIIILCACNPEIYYRVAGSPSFKQFYAVHEFKEISDYIGKPKDSYRVASIGLHPAIAQYNGFYTIDTYNNFYPLSYKHQFRKIIAGELDKSPSLQDYFDTWGGRCYLFVAELGKKYDFRKDSKKKIHHLDLNINAFKKLGGKYIFSSVPILNAEQDGLHFLKSFDDKDAAWKIYLYEAK</sequence>
<name>A0A0Q3WVQ1_9BACI</name>
<comment type="caution">
    <text evidence="2">The sequence shown here is derived from an EMBL/GenBank/DDBJ whole genome shotgun (WGS) entry which is preliminary data.</text>
</comment>
<keyword evidence="3" id="KW-1185">Reference proteome</keyword>
<evidence type="ECO:0000313" key="2">
    <source>
        <dbReference type="EMBL" id="KQL53047.1"/>
    </source>
</evidence>
<feature type="transmembrane region" description="Helical" evidence="1">
    <location>
        <begin position="380"/>
        <end position="398"/>
    </location>
</feature>
<evidence type="ECO:0000256" key="1">
    <source>
        <dbReference type="SAM" id="Phobius"/>
    </source>
</evidence>
<evidence type="ECO:0008006" key="4">
    <source>
        <dbReference type="Google" id="ProtNLM"/>
    </source>
</evidence>
<protein>
    <recommendedName>
        <fullName evidence="4">YkoS</fullName>
    </recommendedName>
</protein>
<dbReference type="RefSeq" id="WP_055738765.1">
    <property type="nucleotide sequence ID" value="NZ_JAAIWL010000004.1"/>
</dbReference>
<keyword evidence="1" id="KW-1133">Transmembrane helix</keyword>
<dbReference type="Pfam" id="PF19510">
    <property type="entry name" value="DUF6044"/>
    <property type="match status" value="1"/>
</dbReference>
<keyword evidence="1" id="KW-0812">Transmembrane</keyword>
<evidence type="ECO:0000313" key="3">
    <source>
        <dbReference type="Proteomes" id="UP000051888"/>
    </source>
</evidence>
<feature type="transmembrane region" description="Helical" evidence="1">
    <location>
        <begin position="185"/>
        <end position="206"/>
    </location>
</feature>
<feature type="transmembrane region" description="Helical" evidence="1">
    <location>
        <begin position="218"/>
        <end position="237"/>
    </location>
</feature>
<feature type="transmembrane region" description="Helical" evidence="1">
    <location>
        <begin position="141"/>
        <end position="165"/>
    </location>
</feature>
<dbReference type="InterPro" id="IPR046107">
    <property type="entry name" value="DUF6044"/>
</dbReference>
<feature type="transmembrane region" description="Helical" evidence="1">
    <location>
        <begin position="278"/>
        <end position="297"/>
    </location>
</feature>
<keyword evidence="1" id="KW-0472">Membrane</keyword>
<reference evidence="2 3" key="1">
    <citation type="submission" date="2015-09" db="EMBL/GenBank/DDBJ databases">
        <title>Genome sequencing project for genomic taxonomy and phylogenomics of Bacillus-like bacteria.</title>
        <authorList>
            <person name="Liu B."/>
            <person name="Wang J."/>
            <person name="Zhu Y."/>
            <person name="Liu G."/>
            <person name="Chen Q."/>
            <person name="Chen Z."/>
            <person name="Lan J."/>
            <person name="Che J."/>
            <person name="Ge C."/>
            <person name="Shi H."/>
            <person name="Pan Z."/>
            <person name="Liu X."/>
        </authorList>
    </citation>
    <scope>NUCLEOTIDE SEQUENCE [LARGE SCALE GENOMIC DNA]</scope>
    <source>
        <strain evidence="2 3">LMG 18435</strain>
    </source>
</reference>
<gene>
    <name evidence="2" type="ORF">AN964_05665</name>
</gene>
<dbReference type="EMBL" id="LJJC01000004">
    <property type="protein sequence ID" value="KQL53047.1"/>
    <property type="molecule type" value="Genomic_DNA"/>
</dbReference>
<organism evidence="2 3">
    <name type="scientific">Heyndrickxia shackletonii</name>
    <dbReference type="NCBI Taxonomy" id="157838"/>
    <lineage>
        <taxon>Bacteria</taxon>
        <taxon>Bacillati</taxon>
        <taxon>Bacillota</taxon>
        <taxon>Bacilli</taxon>
        <taxon>Bacillales</taxon>
        <taxon>Bacillaceae</taxon>
        <taxon>Heyndrickxia</taxon>
    </lineage>
</organism>
<feature type="transmembrane region" description="Helical" evidence="1">
    <location>
        <begin position="15"/>
        <end position="34"/>
    </location>
</feature>